<dbReference type="SMART" id="SM00267">
    <property type="entry name" value="GGDEF"/>
    <property type="match status" value="1"/>
</dbReference>
<dbReference type="SMART" id="SM00448">
    <property type="entry name" value="REC"/>
    <property type="match status" value="1"/>
</dbReference>
<organism evidence="9 10">
    <name type="scientific">Trichloromonas acetexigens</name>
    <dbReference type="NCBI Taxonomy" id="38815"/>
    <lineage>
        <taxon>Bacteria</taxon>
        <taxon>Pseudomonadati</taxon>
        <taxon>Thermodesulfobacteriota</taxon>
        <taxon>Desulfuromonadia</taxon>
        <taxon>Desulfuromonadales</taxon>
        <taxon>Trichloromonadaceae</taxon>
        <taxon>Trichloromonas</taxon>
    </lineage>
</organism>
<dbReference type="InterPro" id="IPR029787">
    <property type="entry name" value="Nucleotide_cyclase"/>
</dbReference>
<evidence type="ECO:0000256" key="3">
    <source>
        <dbReference type="ARBA" id="ARBA00023015"/>
    </source>
</evidence>
<dbReference type="AlphaFoldDB" id="A0A550JLE8"/>
<feature type="domain" description="GGDEF" evidence="8">
    <location>
        <begin position="317"/>
        <end position="451"/>
    </location>
</feature>
<accession>A0A550JLE8</accession>
<dbReference type="InterPro" id="IPR039420">
    <property type="entry name" value="WalR-like"/>
</dbReference>
<dbReference type="Pfam" id="PF00072">
    <property type="entry name" value="Response_reg"/>
    <property type="match status" value="1"/>
</dbReference>
<gene>
    <name evidence="9" type="ORF">FL622_02335</name>
</gene>
<dbReference type="Proteomes" id="UP000317155">
    <property type="component" value="Unassembled WGS sequence"/>
</dbReference>
<dbReference type="Gene3D" id="3.30.70.270">
    <property type="match status" value="1"/>
</dbReference>
<proteinExistence type="predicted"/>
<dbReference type="Pfam" id="PF00990">
    <property type="entry name" value="GGDEF"/>
    <property type="match status" value="1"/>
</dbReference>
<comment type="caution">
    <text evidence="9">The sequence shown here is derived from an EMBL/GenBank/DDBJ whole genome shotgun (WGS) entry which is preliminary data.</text>
</comment>
<protein>
    <submittedName>
        <fullName evidence="9">Diguanylate cyclase</fullName>
    </submittedName>
</protein>
<reference evidence="9 10" key="1">
    <citation type="submission" date="2019-07" db="EMBL/GenBank/DDBJ databases">
        <title>Insights of Desulfuromonas acetexigens electromicrobiology.</title>
        <authorList>
            <person name="Katuri K."/>
            <person name="Sapireddy V."/>
            <person name="Shaw D.R."/>
            <person name="Saikaly P."/>
        </authorList>
    </citation>
    <scope>NUCLEOTIDE SEQUENCE [LARGE SCALE GENOMIC DNA]</scope>
    <source>
        <strain evidence="9 10">2873</strain>
    </source>
</reference>
<dbReference type="InterPro" id="IPR011006">
    <property type="entry name" value="CheY-like_superfamily"/>
</dbReference>
<dbReference type="InterPro" id="IPR001789">
    <property type="entry name" value="Sig_transdc_resp-reg_receiver"/>
</dbReference>
<dbReference type="GO" id="GO:0000156">
    <property type="term" value="F:phosphorelay response regulator activity"/>
    <property type="evidence" value="ECO:0007669"/>
    <property type="project" value="TreeGrafter"/>
</dbReference>
<evidence type="ECO:0000256" key="2">
    <source>
        <dbReference type="ARBA" id="ARBA00023012"/>
    </source>
</evidence>
<keyword evidence="5" id="KW-0804">Transcription</keyword>
<dbReference type="NCBIfam" id="TIGR00254">
    <property type="entry name" value="GGDEF"/>
    <property type="match status" value="1"/>
</dbReference>
<feature type="domain" description="Response regulatory" evidence="7">
    <location>
        <begin position="5"/>
        <end position="118"/>
    </location>
</feature>
<dbReference type="OrthoDB" id="9812260at2"/>
<dbReference type="InterPro" id="IPR043128">
    <property type="entry name" value="Rev_trsase/Diguanyl_cyclase"/>
</dbReference>
<keyword evidence="2" id="KW-0902">Two-component regulatory system</keyword>
<dbReference type="InterPro" id="IPR000160">
    <property type="entry name" value="GGDEF_dom"/>
</dbReference>
<name>A0A550JLE8_9BACT</name>
<dbReference type="SUPFAM" id="SSF55073">
    <property type="entry name" value="Nucleotide cyclase"/>
    <property type="match status" value="1"/>
</dbReference>
<evidence type="ECO:0000259" key="8">
    <source>
        <dbReference type="PROSITE" id="PS50887"/>
    </source>
</evidence>
<dbReference type="PROSITE" id="PS50887">
    <property type="entry name" value="GGDEF"/>
    <property type="match status" value="1"/>
</dbReference>
<evidence type="ECO:0000256" key="4">
    <source>
        <dbReference type="ARBA" id="ARBA00023125"/>
    </source>
</evidence>
<evidence type="ECO:0000256" key="1">
    <source>
        <dbReference type="ARBA" id="ARBA00022553"/>
    </source>
</evidence>
<dbReference type="RefSeq" id="WP_092053137.1">
    <property type="nucleotide sequence ID" value="NZ_FOJJ01000001.1"/>
</dbReference>
<dbReference type="PANTHER" id="PTHR48111:SF1">
    <property type="entry name" value="TWO-COMPONENT RESPONSE REGULATOR ORR33"/>
    <property type="match status" value="1"/>
</dbReference>
<dbReference type="GO" id="GO:0006355">
    <property type="term" value="P:regulation of DNA-templated transcription"/>
    <property type="evidence" value="ECO:0007669"/>
    <property type="project" value="TreeGrafter"/>
</dbReference>
<dbReference type="GO" id="GO:0000976">
    <property type="term" value="F:transcription cis-regulatory region binding"/>
    <property type="evidence" value="ECO:0007669"/>
    <property type="project" value="TreeGrafter"/>
</dbReference>
<sequence length="627" mass="70964">MAKGRILAIDNDGASRALYQELLGNDGYYVRTAAGLRDVMEALRREEFDLIVTELHAGVGSDDITESIRRHSPGQEIVVVTDKNDAAAAVEAMKRGVSDYLLKPINPDEFLLLVGKILFRQALRVEHKKLLEENIEFHQTLGYYQKCLVFLNIHDLDRLGDQIIDTLMELLQAEGGLLWLPGYGGRQYHLRCRRGLVKVASGEESLSPDERLRAILFAGEATATGQGAALWLPIPVGPEGMALLRIEAPVGREAFTRRDLKVAALVGEFAAGALRNVLLLRELEQNTLRVPLGQAYNMAFFQDHVDKELHKSRRYGRSLSLIRLTIDNHARLAAGFRGRELDEAMERIIEAINSVLRDADILATAGPDEYYMLLPETDYWGSLVAQKRIRKALKGMLSVCDLKKSLPIELFLRSAAYPTDGATFEELRRVAGGRLERLKKSLYHRSGIAESPFWPLVERLLGSPGDYRVDPKKGGISGPLSAQGDDPRYRYFRMPAARLDEIMRAFCREVVESSRVRGIIYRGCDDFEKVRQSLRHVEALEKSATSLFLLGGRDRTHWDYQRIVPLYIEGDSFEKIPFILYLNEDCAYALFARRQGEELFGFHTSDFYFVENIIVKLQEQYQLQALI</sequence>
<keyword evidence="3" id="KW-0805">Transcription regulation</keyword>
<keyword evidence="1" id="KW-0597">Phosphoprotein</keyword>
<dbReference type="SUPFAM" id="SSF55781">
    <property type="entry name" value="GAF domain-like"/>
    <property type="match status" value="1"/>
</dbReference>
<dbReference type="PROSITE" id="PS50110">
    <property type="entry name" value="RESPONSE_REGULATORY"/>
    <property type="match status" value="1"/>
</dbReference>
<evidence type="ECO:0000313" key="10">
    <source>
        <dbReference type="Proteomes" id="UP000317155"/>
    </source>
</evidence>
<evidence type="ECO:0000313" key="9">
    <source>
        <dbReference type="EMBL" id="TRO84039.1"/>
    </source>
</evidence>
<evidence type="ECO:0000256" key="6">
    <source>
        <dbReference type="PROSITE-ProRule" id="PRU00169"/>
    </source>
</evidence>
<keyword evidence="4" id="KW-0238">DNA-binding</keyword>
<comment type="caution">
    <text evidence="6">Lacks conserved residue(s) required for the propagation of feature annotation.</text>
</comment>
<evidence type="ECO:0000259" key="7">
    <source>
        <dbReference type="PROSITE" id="PS50110"/>
    </source>
</evidence>
<dbReference type="Gene3D" id="3.40.50.2300">
    <property type="match status" value="1"/>
</dbReference>
<dbReference type="GO" id="GO:0032993">
    <property type="term" value="C:protein-DNA complex"/>
    <property type="evidence" value="ECO:0007669"/>
    <property type="project" value="TreeGrafter"/>
</dbReference>
<dbReference type="EMBL" id="VJVV01000001">
    <property type="protein sequence ID" value="TRO84039.1"/>
    <property type="molecule type" value="Genomic_DNA"/>
</dbReference>
<dbReference type="SUPFAM" id="SSF52172">
    <property type="entry name" value="CheY-like"/>
    <property type="match status" value="1"/>
</dbReference>
<dbReference type="GO" id="GO:0005829">
    <property type="term" value="C:cytosol"/>
    <property type="evidence" value="ECO:0007669"/>
    <property type="project" value="TreeGrafter"/>
</dbReference>
<dbReference type="CDD" id="cd00156">
    <property type="entry name" value="REC"/>
    <property type="match status" value="1"/>
</dbReference>
<dbReference type="PANTHER" id="PTHR48111">
    <property type="entry name" value="REGULATOR OF RPOS"/>
    <property type="match status" value="1"/>
</dbReference>
<evidence type="ECO:0000256" key="5">
    <source>
        <dbReference type="ARBA" id="ARBA00023163"/>
    </source>
</evidence>
<keyword evidence="10" id="KW-1185">Reference proteome</keyword>